<evidence type="ECO:0000313" key="2">
    <source>
        <dbReference type="Proteomes" id="UP000821853"/>
    </source>
</evidence>
<keyword evidence="2" id="KW-1185">Reference proteome</keyword>
<dbReference type="AlphaFoldDB" id="A0A9J6GWI3"/>
<evidence type="ECO:0000313" key="1">
    <source>
        <dbReference type="EMBL" id="KAH9379837.1"/>
    </source>
</evidence>
<name>A0A9J6GWI3_HAELO</name>
<dbReference type="EMBL" id="JABSTR010000010">
    <property type="protein sequence ID" value="KAH9379837.1"/>
    <property type="molecule type" value="Genomic_DNA"/>
</dbReference>
<accession>A0A9J6GWI3</accession>
<comment type="caution">
    <text evidence="1">The sequence shown here is derived from an EMBL/GenBank/DDBJ whole genome shotgun (WGS) entry which is preliminary data.</text>
</comment>
<gene>
    <name evidence="1" type="ORF">HPB48_003509</name>
</gene>
<reference evidence="1 2" key="1">
    <citation type="journal article" date="2020" name="Cell">
        <title>Large-Scale Comparative Analyses of Tick Genomes Elucidate Their Genetic Diversity and Vector Capacities.</title>
        <authorList>
            <consortium name="Tick Genome and Microbiome Consortium (TIGMIC)"/>
            <person name="Jia N."/>
            <person name="Wang J."/>
            <person name="Shi W."/>
            <person name="Du L."/>
            <person name="Sun Y."/>
            <person name="Zhan W."/>
            <person name="Jiang J.F."/>
            <person name="Wang Q."/>
            <person name="Zhang B."/>
            <person name="Ji P."/>
            <person name="Bell-Sakyi L."/>
            <person name="Cui X.M."/>
            <person name="Yuan T.T."/>
            <person name="Jiang B.G."/>
            <person name="Yang W.F."/>
            <person name="Lam T.T."/>
            <person name="Chang Q.C."/>
            <person name="Ding S.J."/>
            <person name="Wang X.J."/>
            <person name="Zhu J.G."/>
            <person name="Ruan X.D."/>
            <person name="Zhao L."/>
            <person name="Wei J.T."/>
            <person name="Ye R.Z."/>
            <person name="Que T.C."/>
            <person name="Du C.H."/>
            <person name="Zhou Y.H."/>
            <person name="Cheng J.X."/>
            <person name="Dai P.F."/>
            <person name="Guo W.B."/>
            <person name="Han X.H."/>
            <person name="Huang E.J."/>
            <person name="Li L.F."/>
            <person name="Wei W."/>
            <person name="Gao Y.C."/>
            <person name="Liu J.Z."/>
            <person name="Shao H.Z."/>
            <person name="Wang X."/>
            <person name="Wang C.C."/>
            <person name="Yang T.C."/>
            <person name="Huo Q.B."/>
            <person name="Li W."/>
            <person name="Chen H.Y."/>
            <person name="Chen S.E."/>
            <person name="Zhou L.G."/>
            <person name="Ni X.B."/>
            <person name="Tian J.H."/>
            <person name="Sheng Y."/>
            <person name="Liu T."/>
            <person name="Pan Y.S."/>
            <person name="Xia L.Y."/>
            <person name="Li J."/>
            <person name="Zhao F."/>
            <person name="Cao W.C."/>
        </authorList>
    </citation>
    <scope>NUCLEOTIDE SEQUENCE [LARGE SCALE GENOMIC DNA]</scope>
    <source>
        <strain evidence="1">HaeL-2018</strain>
    </source>
</reference>
<sequence length="66" mass="7585">MRSSVCKEIFLLFCAFGHRHYRPQAYGSLRFHRARDIPVGFISLELGADPSAGRTSRLVPSHLLRW</sequence>
<proteinExistence type="predicted"/>
<dbReference type="VEuPathDB" id="VectorBase:HLOH_051453"/>
<organism evidence="1 2">
    <name type="scientific">Haemaphysalis longicornis</name>
    <name type="common">Bush tick</name>
    <dbReference type="NCBI Taxonomy" id="44386"/>
    <lineage>
        <taxon>Eukaryota</taxon>
        <taxon>Metazoa</taxon>
        <taxon>Ecdysozoa</taxon>
        <taxon>Arthropoda</taxon>
        <taxon>Chelicerata</taxon>
        <taxon>Arachnida</taxon>
        <taxon>Acari</taxon>
        <taxon>Parasitiformes</taxon>
        <taxon>Ixodida</taxon>
        <taxon>Ixodoidea</taxon>
        <taxon>Ixodidae</taxon>
        <taxon>Haemaphysalinae</taxon>
        <taxon>Haemaphysalis</taxon>
    </lineage>
</organism>
<dbReference type="Proteomes" id="UP000821853">
    <property type="component" value="Chromosome 8"/>
</dbReference>
<protein>
    <submittedName>
        <fullName evidence="1">Uncharacterized protein</fullName>
    </submittedName>
</protein>